<evidence type="ECO:0000256" key="6">
    <source>
        <dbReference type="ARBA" id="ARBA00022837"/>
    </source>
</evidence>
<comment type="similarity">
    <text evidence="8">Belongs to the polysaccharide lyase 1 family.</text>
</comment>
<feature type="domain" description="Pectate lyase" evidence="9">
    <location>
        <begin position="188"/>
        <end position="385"/>
    </location>
</feature>
<dbReference type="Gene3D" id="2.160.20.10">
    <property type="entry name" value="Single-stranded right-handed beta-helix, Pectin lyase-like"/>
    <property type="match status" value="1"/>
</dbReference>
<evidence type="ECO:0000256" key="8">
    <source>
        <dbReference type="RuleBase" id="RU361123"/>
    </source>
</evidence>
<evidence type="ECO:0000256" key="2">
    <source>
        <dbReference type="ARBA" id="ARBA00005220"/>
    </source>
</evidence>
<dbReference type="PANTHER" id="PTHR31683:SF187">
    <property type="entry name" value="PECTATE LYASE 18-RELATED"/>
    <property type="match status" value="1"/>
</dbReference>
<protein>
    <recommendedName>
        <fullName evidence="3 8">Pectate lyase</fullName>
        <ecNumber evidence="3 8">4.2.2.2</ecNumber>
    </recommendedName>
</protein>
<keyword evidence="6 8" id="KW-0106">Calcium</keyword>
<dbReference type="Proteomes" id="UP001497444">
    <property type="component" value="Chromosome 3"/>
</dbReference>
<evidence type="ECO:0000313" key="10">
    <source>
        <dbReference type="EMBL" id="CAK9270402.1"/>
    </source>
</evidence>
<dbReference type="InterPro" id="IPR011050">
    <property type="entry name" value="Pectin_lyase_fold/virulence"/>
</dbReference>
<evidence type="ECO:0000256" key="4">
    <source>
        <dbReference type="ARBA" id="ARBA00022723"/>
    </source>
</evidence>
<evidence type="ECO:0000256" key="7">
    <source>
        <dbReference type="ARBA" id="ARBA00023239"/>
    </source>
</evidence>
<dbReference type="InterPro" id="IPR012334">
    <property type="entry name" value="Pectin_lyas_fold"/>
</dbReference>
<comment type="catalytic activity">
    <reaction evidence="1 8">
        <text>Eliminative cleavage of (1-&gt;4)-alpha-D-galacturonan to give oligosaccharides with 4-deoxy-alpha-D-galact-4-enuronosyl groups at their non-reducing ends.</text>
        <dbReference type="EC" id="4.2.2.2"/>
    </reaction>
</comment>
<keyword evidence="7 8" id="KW-0456">Lyase</keyword>
<accession>A0ABP0WYH0</accession>
<evidence type="ECO:0000256" key="5">
    <source>
        <dbReference type="ARBA" id="ARBA00022729"/>
    </source>
</evidence>
<dbReference type="PRINTS" id="PR00807">
    <property type="entry name" value="AMBALLERGEN"/>
</dbReference>
<keyword evidence="5" id="KW-0732">Signal</keyword>
<dbReference type="SUPFAM" id="SSF51126">
    <property type="entry name" value="Pectin lyase-like"/>
    <property type="match status" value="1"/>
</dbReference>
<organism evidence="10 11">
    <name type="scientific">Sphagnum jensenii</name>
    <dbReference type="NCBI Taxonomy" id="128206"/>
    <lineage>
        <taxon>Eukaryota</taxon>
        <taxon>Viridiplantae</taxon>
        <taxon>Streptophyta</taxon>
        <taxon>Embryophyta</taxon>
        <taxon>Bryophyta</taxon>
        <taxon>Sphagnophytina</taxon>
        <taxon>Sphagnopsida</taxon>
        <taxon>Sphagnales</taxon>
        <taxon>Sphagnaceae</taxon>
        <taxon>Sphagnum</taxon>
    </lineage>
</organism>
<dbReference type="InterPro" id="IPR045032">
    <property type="entry name" value="PEL"/>
</dbReference>
<dbReference type="Pfam" id="PF00544">
    <property type="entry name" value="Pectate_lyase_4"/>
    <property type="match status" value="1"/>
</dbReference>
<evidence type="ECO:0000256" key="1">
    <source>
        <dbReference type="ARBA" id="ARBA00000695"/>
    </source>
</evidence>
<evidence type="ECO:0000259" key="9">
    <source>
        <dbReference type="SMART" id="SM00656"/>
    </source>
</evidence>
<keyword evidence="11" id="KW-1185">Reference proteome</keyword>
<dbReference type="InterPro" id="IPR018082">
    <property type="entry name" value="AmbAllergen"/>
</dbReference>
<dbReference type="SMART" id="SM00656">
    <property type="entry name" value="Amb_all"/>
    <property type="match status" value="1"/>
</dbReference>
<dbReference type="EC" id="4.2.2.2" evidence="3 8"/>
<proteinExistence type="inferred from homology"/>
<evidence type="ECO:0000256" key="3">
    <source>
        <dbReference type="ARBA" id="ARBA00012272"/>
    </source>
</evidence>
<evidence type="ECO:0000313" key="11">
    <source>
        <dbReference type="Proteomes" id="UP001497444"/>
    </source>
</evidence>
<sequence>MFFGHPKSIGELAFEREGMDFSMASSSSACRIVFLCLLSCTFNTFQLQCQAFRPWTLLQEGSLGVVHPTGIDDATAVPPEKQLPAEHARFGKVKETLPRNSEHRELQEWCNTGNPIDDCWRCDPNWEQNRQALADCAIGFGKNAAGGKEGQIYVVTDDSDDDAVNPRNGTLRWGVLQAEPLWIIFERDMKIQLQQELIMMSYKTIDGRGCNVHIAGGAGITIQYIQNVIVHSVHIYDCVPTGPAMVRSSPDHFGERGQSDGSAFNIFNSSEIWLDHLYLANCAHLLIGAIEASTYITISNNYFTQHDMVILLGAHPEDTFDVVMQVTIAYNHFASGLIQRMPRCRFGYFHIVNNDYTEWQMYAIGGSESPTILSEGNRFTASNDNATKEVTKRIDDGGDDFGDWENWNWRSSGDMFENGAFFTDSGTDDIDSSLYAKATSFSAKPSSFVASLTAYAGVLQCGPGGYGSVCGIDDVDLGPPMSMSGAQICHSPCHPVYFFSLALCCLILCALRDDMHIMLI</sequence>
<dbReference type="EMBL" id="OZ020098">
    <property type="protein sequence ID" value="CAK9270402.1"/>
    <property type="molecule type" value="Genomic_DNA"/>
</dbReference>
<comment type="cofactor">
    <cofactor evidence="8">
        <name>Ca(2+)</name>
        <dbReference type="ChEBI" id="CHEBI:29108"/>
    </cofactor>
    <text evidence="8">Binds 1 Ca(2+) ion. Required for its activity.</text>
</comment>
<name>A0ABP0WYH0_9BRYO</name>
<gene>
    <name evidence="10" type="ORF">CSSPJE1EN1_LOCUS15880</name>
</gene>
<dbReference type="InterPro" id="IPR002022">
    <property type="entry name" value="Pec_lyase"/>
</dbReference>
<dbReference type="PANTHER" id="PTHR31683">
    <property type="entry name" value="PECTATE LYASE 18-RELATED"/>
    <property type="match status" value="1"/>
</dbReference>
<keyword evidence="4 8" id="KW-0479">Metal-binding</keyword>
<reference evidence="10" key="1">
    <citation type="submission" date="2024-02" db="EMBL/GenBank/DDBJ databases">
        <authorList>
            <consortium name="ELIXIR-Norway"/>
            <consortium name="Elixir Norway"/>
        </authorList>
    </citation>
    <scope>NUCLEOTIDE SEQUENCE</scope>
</reference>
<comment type="pathway">
    <text evidence="2 8">Glycan metabolism; pectin degradation; 2-dehydro-3-deoxy-D-gluconate from pectin: step 2/5.</text>
</comment>